<reference evidence="2 3" key="1">
    <citation type="submission" date="2021-03" db="EMBL/GenBank/DDBJ databases">
        <title>Genomic Encyclopedia of Type Strains, Phase IV (KMG-IV): sequencing the most valuable type-strain genomes for metagenomic binning, comparative biology and taxonomic classification.</title>
        <authorList>
            <person name="Goeker M."/>
        </authorList>
    </citation>
    <scope>NUCLEOTIDE SEQUENCE [LARGE SCALE GENOMIC DNA]</scope>
    <source>
        <strain evidence="2 3">DSM 24738</strain>
    </source>
</reference>
<dbReference type="InterPro" id="IPR029058">
    <property type="entry name" value="AB_hydrolase_fold"/>
</dbReference>
<proteinExistence type="predicted"/>
<dbReference type="RefSeq" id="WP_209808599.1">
    <property type="nucleotide sequence ID" value="NZ_JAGGKT010000001.1"/>
</dbReference>
<dbReference type="PRINTS" id="PR00111">
    <property type="entry name" value="ABHYDROLASE"/>
</dbReference>
<dbReference type="InterPro" id="IPR000073">
    <property type="entry name" value="AB_hydrolase_1"/>
</dbReference>
<dbReference type="PANTHER" id="PTHR46438">
    <property type="entry name" value="ALPHA/BETA-HYDROLASES SUPERFAMILY PROTEIN"/>
    <property type="match status" value="1"/>
</dbReference>
<dbReference type="PRINTS" id="PR00412">
    <property type="entry name" value="EPOXHYDRLASE"/>
</dbReference>
<evidence type="ECO:0000313" key="3">
    <source>
        <dbReference type="Proteomes" id="UP001519343"/>
    </source>
</evidence>
<protein>
    <submittedName>
        <fullName evidence="2">Pimeloyl-ACP methyl ester carboxylesterase</fullName>
    </submittedName>
</protein>
<feature type="domain" description="AB hydrolase-1" evidence="1">
    <location>
        <begin position="29"/>
        <end position="261"/>
    </location>
</feature>
<organism evidence="2 3">
    <name type="scientific">Ammoniphilus resinae</name>
    <dbReference type="NCBI Taxonomy" id="861532"/>
    <lineage>
        <taxon>Bacteria</taxon>
        <taxon>Bacillati</taxon>
        <taxon>Bacillota</taxon>
        <taxon>Bacilli</taxon>
        <taxon>Bacillales</taxon>
        <taxon>Paenibacillaceae</taxon>
        <taxon>Aneurinibacillus group</taxon>
        <taxon>Ammoniphilus</taxon>
    </lineage>
</organism>
<accession>A0ABS4GJU9</accession>
<dbReference type="PANTHER" id="PTHR46438:SF11">
    <property type="entry name" value="LIPASE-RELATED"/>
    <property type="match status" value="1"/>
</dbReference>
<dbReference type="Proteomes" id="UP001519343">
    <property type="component" value="Unassembled WGS sequence"/>
</dbReference>
<sequence>MIQRKIRLLDAEVHYEYCKKEGEKESCYTLVLIHGFLASSFSFRKLIPFLKGKYDIYTIDLVGFGESEKTASFKYSYRNYASLVLEFTKQLGLKNVILIGHSMGGQISLYTALIAPNKIKGLVLIACSGYLKKSNSWAVLLSKFPFSRSFIRLWIKKHKVLDVLRTTLYDTACIDEEMIRAYSKPIEDKNFCHTLLGLLRDREGDLETKDLHKITHPVLLLWGDEDQIIPLKTGVHLRQDLPNSTLVSIPEAGHQVMEEKPEQVYAAFQQWLATTDF</sequence>
<dbReference type="EMBL" id="JAGGKT010000001">
    <property type="protein sequence ID" value="MBP1930548.1"/>
    <property type="molecule type" value="Genomic_DNA"/>
</dbReference>
<gene>
    <name evidence="2" type="ORF">J2Z37_000535</name>
</gene>
<dbReference type="Pfam" id="PF00561">
    <property type="entry name" value="Abhydrolase_1"/>
    <property type="match status" value="1"/>
</dbReference>
<name>A0ABS4GJU9_9BACL</name>
<dbReference type="InterPro" id="IPR000639">
    <property type="entry name" value="Epox_hydrolase-like"/>
</dbReference>
<evidence type="ECO:0000313" key="2">
    <source>
        <dbReference type="EMBL" id="MBP1930548.1"/>
    </source>
</evidence>
<dbReference type="Gene3D" id="3.40.50.1820">
    <property type="entry name" value="alpha/beta hydrolase"/>
    <property type="match status" value="1"/>
</dbReference>
<dbReference type="SUPFAM" id="SSF53474">
    <property type="entry name" value="alpha/beta-Hydrolases"/>
    <property type="match status" value="1"/>
</dbReference>
<evidence type="ECO:0000259" key="1">
    <source>
        <dbReference type="Pfam" id="PF00561"/>
    </source>
</evidence>
<keyword evidence="3" id="KW-1185">Reference proteome</keyword>
<comment type="caution">
    <text evidence="2">The sequence shown here is derived from an EMBL/GenBank/DDBJ whole genome shotgun (WGS) entry which is preliminary data.</text>
</comment>